<keyword evidence="2" id="KW-1185">Reference proteome</keyword>
<reference evidence="1 2" key="1">
    <citation type="submission" date="2023-02" db="EMBL/GenBank/DDBJ databases">
        <title>Oceanobacillus kimchii IFOP_LL358 isolated form Alexandrium catenella lab strain.</title>
        <authorList>
            <person name="Gajardo G."/>
            <person name="Ueki S."/>
            <person name="Maruyama F."/>
        </authorList>
    </citation>
    <scope>NUCLEOTIDE SEQUENCE [LARGE SCALE GENOMIC DNA]</scope>
    <source>
        <strain evidence="1 2">IFOP_LL358</strain>
    </source>
</reference>
<dbReference type="EMBL" id="BSKO01000001">
    <property type="protein sequence ID" value="GLO64732.1"/>
    <property type="molecule type" value="Genomic_DNA"/>
</dbReference>
<dbReference type="RefSeq" id="WP_260048958.1">
    <property type="nucleotide sequence ID" value="NZ_BSKO01000001.1"/>
</dbReference>
<comment type="caution">
    <text evidence="1">The sequence shown here is derived from an EMBL/GenBank/DDBJ whole genome shotgun (WGS) entry which is preliminary data.</text>
</comment>
<dbReference type="Proteomes" id="UP001275436">
    <property type="component" value="Unassembled WGS sequence"/>
</dbReference>
<protein>
    <submittedName>
        <fullName evidence="1">Uncharacterized protein</fullName>
    </submittedName>
</protein>
<sequence>MKKLQDEMKKANNPYVTLIGQYLLDHLKANPADSDKIANKDKSIQGSLDAMRKAAEKKKVGNMAVLSDEEGFAVVCKYFGIKGKKPATSTVIDSKETDLVINVKLGG</sequence>
<proteinExistence type="predicted"/>
<organism evidence="1 2">
    <name type="scientific">Oceanobacillus kimchii</name>
    <dbReference type="NCBI Taxonomy" id="746691"/>
    <lineage>
        <taxon>Bacteria</taxon>
        <taxon>Bacillati</taxon>
        <taxon>Bacillota</taxon>
        <taxon>Bacilli</taxon>
        <taxon>Bacillales</taxon>
        <taxon>Bacillaceae</taxon>
        <taxon>Oceanobacillus</taxon>
    </lineage>
</organism>
<evidence type="ECO:0000313" key="1">
    <source>
        <dbReference type="EMBL" id="GLO64732.1"/>
    </source>
</evidence>
<evidence type="ECO:0000313" key="2">
    <source>
        <dbReference type="Proteomes" id="UP001275436"/>
    </source>
</evidence>
<name>A0ABQ5TFA6_9BACI</name>
<accession>A0ABQ5TFA6</accession>
<gene>
    <name evidence="1" type="ORF">MACH08_05160</name>
</gene>